<evidence type="ECO:0000313" key="7">
    <source>
        <dbReference type="Proteomes" id="UP001305606"/>
    </source>
</evidence>
<dbReference type="SUPFAM" id="SSF56281">
    <property type="entry name" value="Metallo-hydrolase/oxidoreductase"/>
    <property type="match status" value="1"/>
</dbReference>
<keyword evidence="7" id="KW-1185">Reference proteome</keyword>
<comment type="similarity">
    <text evidence="1">Belongs to the metallo-beta-lactamase superfamily.</text>
</comment>
<gene>
    <name evidence="6" type="ORF">PS467_00430</name>
</gene>
<dbReference type="PANTHER" id="PTHR42978:SF6">
    <property type="entry name" value="QUORUM-QUENCHING LACTONASE YTNP-RELATED"/>
    <property type="match status" value="1"/>
</dbReference>
<dbReference type="CDD" id="cd16277">
    <property type="entry name" value="metallo-hydrolase-like_MBL-fold"/>
    <property type="match status" value="1"/>
</dbReference>
<dbReference type="Proteomes" id="UP001305606">
    <property type="component" value="Chromosome"/>
</dbReference>
<reference evidence="6 7" key="1">
    <citation type="submission" date="2023-02" db="EMBL/GenBank/DDBJ databases">
        <title>Streptomyces sp. SCA4-21 with antifungal activity against Fusarium oxysporum f. sp. cubense, Streptomyces sp. SCA2-17 with antifungal activity against Fusarium oxysporum f. sp. cubense.</title>
        <authorList>
            <person name="Qi D."/>
        </authorList>
    </citation>
    <scope>NUCLEOTIDE SEQUENCE [LARGE SCALE GENOMIC DNA]</scope>
    <source>
        <strain evidence="6 7">SCA4-21</strain>
    </source>
</reference>
<dbReference type="SMART" id="SM00849">
    <property type="entry name" value="Lactamase_B"/>
    <property type="match status" value="1"/>
</dbReference>
<dbReference type="Pfam" id="PF00753">
    <property type="entry name" value="Lactamase_B"/>
    <property type="match status" value="1"/>
</dbReference>
<keyword evidence="4" id="KW-0862">Zinc</keyword>
<keyword evidence="2" id="KW-0479">Metal-binding</keyword>
<dbReference type="RefSeq" id="WP_311033399.1">
    <property type="nucleotide sequence ID" value="NZ_CP117522.1"/>
</dbReference>
<accession>A0ABY9UMZ0</accession>
<name>A0ABY9UMZ0_9ACTN</name>
<evidence type="ECO:0000256" key="4">
    <source>
        <dbReference type="ARBA" id="ARBA00022833"/>
    </source>
</evidence>
<dbReference type="InterPro" id="IPR001279">
    <property type="entry name" value="Metallo-B-lactamas"/>
</dbReference>
<evidence type="ECO:0000256" key="2">
    <source>
        <dbReference type="ARBA" id="ARBA00022723"/>
    </source>
</evidence>
<dbReference type="EMBL" id="CP117522">
    <property type="protein sequence ID" value="WNE93906.1"/>
    <property type="molecule type" value="Genomic_DNA"/>
</dbReference>
<protein>
    <submittedName>
        <fullName evidence="6">MBL fold metallo-hydrolase</fullName>
    </submittedName>
</protein>
<evidence type="ECO:0000256" key="3">
    <source>
        <dbReference type="ARBA" id="ARBA00022801"/>
    </source>
</evidence>
<organism evidence="6 7">
    <name type="scientific">Streptomyces luomodiensis</name>
    <dbReference type="NCBI Taxonomy" id="3026192"/>
    <lineage>
        <taxon>Bacteria</taxon>
        <taxon>Bacillati</taxon>
        <taxon>Actinomycetota</taxon>
        <taxon>Actinomycetes</taxon>
        <taxon>Kitasatosporales</taxon>
        <taxon>Streptomycetaceae</taxon>
        <taxon>Streptomyces</taxon>
    </lineage>
</organism>
<evidence type="ECO:0000259" key="5">
    <source>
        <dbReference type="SMART" id="SM00849"/>
    </source>
</evidence>
<dbReference type="PANTHER" id="PTHR42978">
    <property type="entry name" value="QUORUM-QUENCHING LACTONASE YTNP-RELATED-RELATED"/>
    <property type="match status" value="1"/>
</dbReference>
<dbReference type="InterPro" id="IPR036866">
    <property type="entry name" value="RibonucZ/Hydroxyglut_hydro"/>
</dbReference>
<dbReference type="InterPro" id="IPR051013">
    <property type="entry name" value="MBL_superfamily_lactonases"/>
</dbReference>
<sequence length="306" mass="33162">MSGWFDLGDVAVVPIVETPRLLIDPVEFFPGHPGVPSGWAAEEPWYEPGQERLVFAMQAFLVVTPHERILVDACVGDGKHRARPEFDRLDSGWWQRFAATGLSADDVSTVVLSHLHVDHVGWATRWSDGHWRPAFAKARHVLTAPEYDYWRSAAGAAAMTRTGDYLADSIEPVAEAGLLDLTPLDAELGPRVRLCPAPGHTPGNTAVLVTGSRARLLLTGDILHHPLQLMDPDASTRYCVDPELSARTRRRTLEWLADTGTAMMPAHFAAPSAGRVGRHGSGFTFAPAADLHHPGRYVVAGGPAAG</sequence>
<evidence type="ECO:0000313" key="6">
    <source>
        <dbReference type="EMBL" id="WNE93906.1"/>
    </source>
</evidence>
<proteinExistence type="inferred from homology"/>
<evidence type="ECO:0000256" key="1">
    <source>
        <dbReference type="ARBA" id="ARBA00007749"/>
    </source>
</evidence>
<keyword evidence="3" id="KW-0378">Hydrolase</keyword>
<dbReference type="Gene3D" id="3.60.15.10">
    <property type="entry name" value="Ribonuclease Z/Hydroxyacylglutathione hydrolase-like"/>
    <property type="match status" value="1"/>
</dbReference>
<feature type="domain" description="Metallo-beta-lactamase" evidence="5">
    <location>
        <begin position="56"/>
        <end position="267"/>
    </location>
</feature>